<dbReference type="InterPro" id="IPR003593">
    <property type="entry name" value="AAA+_ATPase"/>
</dbReference>
<reference evidence="5 6" key="1">
    <citation type="submission" date="2019-03" db="EMBL/GenBank/DDBJ databases">
        <title>Diversity of the mouse oral microbiome.</title>
        <authorList>
            <person name="Joseph S."/>
            <person name="Aduse-Opoku J."/>
            <person name="Curtis M."/>
            <person name="Wade W."/>
            <person name="Hashim A."/>
        </authorList>
    </citation>
    <scope>NUCLEOTIDE SEQUENCE [LARGE SCALE GENOMIC DNA]</scope>
    <source>
        <strain evidence="5 6">P1012</strain>
    </source>
</reference>
<dbReference type="GO" id="GO:0005524">
    <property type="term" value="F:ATP binding"/>
    <property type="evidence" value="ECO:0007669"/>
    <property type="project" value="UniProtKB-KW"/>
</dbReference>
<dbReference type="PROSITE" id="PS00211">
    <property type="entry name" value="ABC_TRANSPORTER_1"/>
    <property type="match status" value="1"/>
</dbReference>
<evidence type="ECO:0000313" key="6">
    <source>
        <dbReference type="Proteomes" id="UP000298358"/>
    </source>
</evidence>
<dbReference type="OrthoDB" id="8773773at2"/>
<dbReference type="CDD" id="cd03293">
    <property type="entry name" value="ABC_NrtD_SsuB_transporters"/>
    <property type="match status" value="1"/>
</dbReference>
<feature type="domain" description="ABC transporter" evidence="4">
    <location>
        <begin position="21"/>
        <end position="256"/>
    </location>
</feature>
<dbReference type="PANTHER" id="PTHR42788">
    <property type="entry name" value="TAURINE IMPORT ATP-BINDING PROTEIN-RELATED"/>
    <property type="match status" value="1"/>
</dbReference>
<dbReference type="AlphaFoldDB" id="A0A4Y9FWY6"/>
<dbReference type="InterPro" id="IPR017871">
    <property type="entry name" value="ABC_transporter-like_CS"/>
</dbReference>
<dbReference type="GO" id="GO:0016887">
    <property type="term" value="F:ATP hydrolysis activity"/>
    <property type="evidence" value="ECO:0007669"/>
    <property type="project" value="InterPro"/>
</dbReference>
<dbReference type="SUPFAM" id="SSF52540">
    <property type="entry name" value="P-loop containing nucleoside triphosphate hydrolases"/>
    <property type="match status" value="1"/>
</dbReference>
<gene>
    <name evidence="5" type="ORF">E4U02_04655</name>
</gene>
<evidence type="ECO:0000256" key="2">
    <source>
        <dbReference type="ARBA" id="ARBA00022741"/>
    </source>
</evidence>
<name>A0A4Y9FWY6_9MICO</name>
<keyword evidence="1" id="KW-0813">Transport</keyword>
<sequence length="329" mass="34310">MPSAVAVQETAASTRAGAGAVSLTEVGRAFASPTGTREVLQGVDIRIAPGEILSVIGPSGCGKSTLLRLIAGLDAPSTGSIAVDGTSISDTDERTAVAFQEPRLLPWRTLAQNVELGLPRETQRSGAGRRAGRERVRELLHLVGLDHAADQRPREVSGGMAQRASLARALARNPDVLLLDEPFGALDALTRLRMQDLLLDIHAAQPTTIVLVTHDVEEALYLGDRVLLLRSLHAPAVDAPAAEVRARVLALGSGAGIGASGAALPAAVERHLAPPAPAASAGSIARVVTVPGTRPRDRADRTLADLRATLLEGLGVPTHHHQLASKENR</sequence>
<evidence type="ECO:0000256" key="1">
    <source>
        <dbReference type="ARBA" id="ARBA00022448"/>
    </source>
</evidence>
<keyword evidence="6" id="KW-1185">Reference proteome</keyword>
<dbReference type="InterPro" id="IPR050166">
    <property type="entry name" value="ABC_transporter_ATP-bind"/>
</dbReference>
<dbReference type="InterPro" id="IPR027417">
    <property type="entry name" value="P-loop_NTPase"/>
</dbReference>
<dbReference type="InterPro" id="IPR003439">
    <property type="entry name" value="ABC_transporter-like_ATP-bd"/>
</dbReference>
<keyword evidence="3 5" id="KW-0067">ATP-binding</keyword>
<comment type="caution">
    <text evidence="5">The sequence shown here is derived from an EMBL/GenBank/DDBJ whole genome shotgun (WGS) entry which is preliminary data.</text>
</comment>
<dbReference type="PANTHER" id="PTHR42788:SF19">
    <property type="entry name" value="ALIPHATIC SULFONATES IMPORT ATP-BINDING PROTEIN SSUB 2"/>
    <property type="match status" value="1"/>
</dbReference>
<dbReference type="Pfam" id="PF00005">
    <property type="entry name" value="ABC_tran"/>
    <property type="match status" value="1"/>
</dbReference>
<accession>A0A4Y9FWY6</accession>
<dbReference type="RefSeq" id="WP_135113636.1">
    <property type="nucleotide sequence ID" value="NZ_JADGLL010000006.1"/>
</dbReference>
<dbReference type="SMART" id="SM00382">
    <property type="entry name" value="AAA"/>
    <property type="match status" value="1"/>
</dbReference>
<evidence type="ECO:0000259" key="4">
    <source>
        <dbReference type="PROSITE" id="PS50893"/>
    </source>
</evidence>
<evidence type="ECO:0000256" key="3">
    <source>
        <dbReference type="ARBA" id="ARBA00022840"/>
    </source>
</evidence>
<dbReference type="EMBL" id="SPQB01000006">
    <property type="protein sequence ID" value="TFU33739.1"/>
    <property type="molecule type" value="Genomic_DNA"/>
</dbReference>
<dbReference type="PROSITE" id="PS50893">
    <property type="entry name" value="ABC_TRANSPORTER_2"/>
    <property type="match status" value="1"/>
</dbReference>
<dbReference type="Proteomes" id="UP000298358">
    <property type="component" value="Unassembled WGS sequence"/>
</dbReference>
<protein>
    <submittedName>
        <fullName evidence="5">ABC transporter ATP-binding protein</fullName>
    </submittedName>
</protein>
<dbReference type="Gene3D" id="3.40.50.300">
    <property type="entry name" value="P-loop containing nucleotide triphosphate hydrolases"/>
    <property type="match status" value="1"/>
</dbReference>
<keyword evidence="2" id="KW-0547">Nucleotide-binding</keyword>
<proteinExistence type="predicted"/>
<evidence type="ECO:0000313" key="5">
    <source>
        <dbReference type="EMBL" id="TFU33739.1"/>
    </source>
</evidence>
<organism evidence="5 6">
    <name type="scientific">Microbacterium paludicola</name>
    <dbReference type="NCBI Taxonomy" id="300019"/>
    <lineage>
        <taxon>Bacteria</taxon>
        <taxon>Bacillati</taxon>
        <taxon>Actinomycetota</taxon>
        <taxon>Actinomycetes</taxon>
        <taxon>Micrococcales</taxon>
        <taxon>Microbacteriaceae</taxon>
        <taxon>Microbacterium</taxon>
    </lineage>
</organism>